<sequence>MPAVLALVPPCRFVPELGRMYPSPLAEELIRPQPTSPDEMRCDALACWLVPLAPSASSLASSALLRHRSLETDSLFSRPMVPIWMSMPIPPKYSFPGLASPASSIHHPLLSMSPATRSLPPPGRLIGQCASRTSPLLLNVHHCPLSPRSRKPTHNCNSVSTARYHGTRDR</sequence>
<evidence type="ECO:0000256" key="1">
    <source>
        <dbReference type="SAM" id="MobiDB-lite"/>
    </source>
</evidence>
<organism evidence="2 3">
    <name type="scientific">Bombardia bombarda</name>
    <dbReference type="NCBI Taxonomy" id="252184"/>
    <lineage>
        <taxon>Eukaryota</taxon>
        <taxon>Fungi</taxon>
        <taxon>Dikarya</taxon>
        <taxon>Ascomycota</taxon>
        <taxon>Pezizomycotina</taxon>
        <taxon>Sordariomycetes</taxon>
        <taxon>Sordariomycetidae</taxon>
        <taxon>Sordariales</taxon>
        <taxon>Lasiosphaeriaceae</taxon>
        <taxon>Bombardia</taxon>
    </lineage>
</organism>
<feature type="region of interest" description="Disordered" evidence="1">
    <location>
        <begin position="148"/>
        <end position="170"/>
    </location>
</feature>
<accession>A0AA39WZX4</accession>
<dbReference type="Proteomes" id="UP001174934">
    <property type="component" value="Unassembled WGS sequence"/>
</dbReference>
<protein>
    <submittedName>
        <fullName evidence="2">Uncharacterized protein</fullName>
    </submittedName>
</protein>
<gene>
    <name evidence="2" type="ORF">B0T17DRAFT_507778</name>
</gene>
<evidence type="ECO:0000313" key="3">
    <source>
        <dbReference type="Proteomes" id="UP001174934"/>
    </source>
</evidence>
<evidence type="ECO:0000313" key="2">
    <source>
        <dbReference type="EMBL" id="KAK0624729.1"/>
    </source>
</evidence>
<dbReference type="EMBL" id="JAULSR010000003">
    <property type="protein sequence ID" value="KAK0624729.1"/>
    <property type="molecule type" value="Genomic_DNA"/>
</dbReference>
<reference evidence="2" key="1">
    <citation type="submission" date="2023-06" db="EMBL/GenBank/DDBJ databases">
        <title>Genome-scale phylogeny and comparative genomics of the fungal order Sordariales.</title>
        <authorList>
            <consortium name="Lawrence Berkeley National Laboratory"/>
            <person name="Hensen N."/>
            <person name="Bonometti L."/>
            <person name="Westerberg I."/>
            <person name="Brannstrom I.O."/>
            <person name="Guillou S."/>
            <person name="Cros-Aarteil S."/>
            <person name="Calhoun S."/>
            <person name="Haridas S."/>
            <person name="Kuo A."/>
            <person name="Mondo S."/>
            <person name="Pangilinan J."/>
            <person name="Riley R."/>
            <person name="LaButti K."/>
            <person name="Andreopoulos B."/>
            <person name="Lipzen A."/>
            <person name="Chen C."/>
            <person name="Yanf M."/>
            <person name="Daum C."/>
            <person name="Ng V."/>
            <person name="Clum A."/>
            <person name="Steindorff A."/>
            <person name="Ohm R."/>
            <person name="Martin F."/>
            <person name="Silar P."/>
            <person name="Natvig D."/>
            <person name="Lalanne C."/>
            <person name="Gautier V."/>
            <person name="Ament-velasquez S.L."/>
            <person name="Kruys A."/>
            <person name="Hutchinson M.I."/>
            <person name="Powell A.J."/>
            <person name="Barry K."/>
            <person name="Miller A.N."/>
            <person name="Grigoriev I.V."/>
            <person name="Debuchy R."/>
            <person name="Gladieux P."/>
            <person name="Thoren M.H."/>
            <person name="Johannesson H."/>
        </authorList>
    </citation>
    <scope>NUCLEOTIDE SEQUENCE</scope>
    <source>
        <strain evidence="2">SMH3391-2</strain>
    </source>
</reference>
<keyword evidence="3" id="KW-1185">Reference proteome</keyword>
<proteinExistence type="predicted"/>
<comment type="caution">
    <text evidence="2">The sequence shown here is derived from an EMBL/GenBank/DDBJ whole genome shotgun (WGS) entry which is preliminary data.</text>
</comment>
<dbReference type="AlphaFoldDB" id="A0AA39WZX4"/>
<name>A0AA39WZX4_9PEZI</name>